<gene>
    <name evidence="9" type="ORF">C1280_33230</name>
</gene>
<dbReference type="Pfam" id="PF00254">
    <property type="entry name" value="FKBP_C"/>
    <property type="match status" value="2"/>
</dbReference>
<dbReference type="SUPFAM" id="SSF54534">
    <property type="entry name" value="FKBP-like"/>
    <property type="match status" value="2"/>
</dbReference>
<evidence type="ECO:0000256" key="3">
    <source>
        <dbReference type="ARBA" id="ARBA00023110"/>
    </source>
</evidence>
<protein>
    <recommendedName>
        <fullName evidence="6">Peptidyl-prolyl cis-trans isomerase</fullName>
        <ecNumber evidence="6">5.2.1.8</ecNumber>
    </recommendedName>
</protein>
<reference evidence="9 10" key="1">
    <citation type="submission" date="2018-01" db="EMBL/GenBank/DDBJ databases">
        <title>G. obscuriglobus.</title>
        <authorList>
            <person name="Franke J."/>
            <person name="Blomberg W."/>
            <person name="Selmecki A."/>
        </authorList>
    </citation>
    <scope>NUCLEOTIDE SEQUENCE [LARGE SCALE GENOMIC DNA]</scope>
    <source>
        <strain evidence="9 10">DSM 5831</strain>
    </source>
</reference>
<dbReference type="InterPro" id="IPR046357">
    <property type="entry name" value="PPIase_dom_sf"/>
</dbReference>
<evidence type="ECO:0000256" key="6">
    <source>
        <dbReference type="RuleBase" id="RU003915"/>
    </source>
</evidence>
<keyword evidence="3 5" id="KW-0697">Rotamase</keyword>
<feature type="region of interest" description="Disordered" evidence="7">
    <location>
        <begin position="125"/>
        <end position="147"/>
    </location>
</feature>
<dbReference type="EC" id="5.2.1.8" evidence="6"/>
<proteinExistence type="inferred from homology"/>
<sequence>MSDGSDGSPDDPGLKELTPGVKYRDIKAGVGEECPAGAEVKIHYTGWLVDGTQFDSSKDRGQPAQFKLAGLIKGWQEGIPGMKPGGIRKLVIAPDKGYGSTSKGKIPANSTLIFEVELIEVMSQKNVTTGPGKPMSDGSNGGTDDPGLKDIGEGLKVRDLKEGTGEPAAPGATVTIHYTGWLVDGTQFDSNKGKAPNTWPLTSLVQGWQKGIPGMKPGGIRKLVVPSDLGYGERGSEPSIPGGATLIFEVELVK</sequence>
<dbReference type="AlphaFoldDB" id="A0A2Z3HDJ0"/>
<evidence type="ECO:0000313" key="9">
    <source>
        <dbReference type="EMBL" id="AWM42492.1"/>
    </source>
</evidence>
<evidence type="ECO:0000256" key="7">
    <source>
        <dbReference type="SAM" id="MobiDB-lite"/>
    </source>
</evidence>
<feature type="domain" description="PPIase FKBP-type" evidence="8">
    <location>
        <begin position="37"/>
        <end position="122"/>
    </location>
</feature>
<dbReference type="FunFam" id="3.10.50.40:FF:000006">
    <property type="entry name" value="Peptidyl-prolyl cis-trans isomerase"/>
    <property type="match status" value="1"/>
</dbReference>
<dbReference type="EMBL" id="CP025958">
    <property type="protein sequence ID" value="AWM42492.1"/>
    <property type="molecule type" value="Genomic_DNA"/>
</dbReference>
<dbReference type="Proteomes" id="UP000245802">
    <property type="component" value="Chromosome"/>
</dbReference>
<evidence type="ECO:0000313" key="10">
    <source>
        <dbReference type="Proteomes" id="UP000245802"/>
    </source>
</evidence>
<dbReference type="InterPro" id="IPR001179">
    <property type="entry name" value="PPIase_FKBP_dom"/>
</dbReference>
<dbReference type="KEGG" id="gog:C1280_33230"/>
<keyword evidence="4 5" id="KW-0413">Isomerase</keyword>
<evidence type="ECO:0000259" key="8">
    <source>
        <dbReference type="PROSITE" id="PS50059"/>
    </source>
</evidence>
<feature type="domain" description="PPIase FKBP-type" evidence="8">
    <location>
        <begin position="171"/>
        <end position="254"/>
    </location>
</feature>
<keyword evidence="10" id="KW-1185">Reference proteome</keyword>
<comment type="catalytic activity">
    <reaction evidence="1 5 6">
        <text>[protein]-peptidylproline (omega=180) = [protein]-peptidylproline (omega=0)</text>
        <dbReference type="Rhea" id="RHEA:16237"/>
        <dbReference type="Rhea" id="RHEA-COMP:10747"/>
        <dbReference type="Rhea" id="RHEA-COMP:10748"/>
        <dbReference type="ChEBI" id="CHEBI:83833"/>
        <dbReference type="ChEBI" id="CHEBI:83834"/>
        <dbReference type="EC" id="5.2.1.8"/>
    </reaction>
</comment>
<evidence type="ECO:0000256" key="1">
    <source>
        <dbReference type="ARBA" id="ARBA00000971"/>
    </source>
</evidence>
<name>A0A2Z3HDJ0_9BACT</name>
<dbReference type="GO" id="GO:0003755">
    <property type="term" value="F:peptidyl-prolyl cis-trans isomerase activity"/>
    <property type="evidence" value="ECO:0007669"/>
    <property type="project" value="UniProtKB-UniRule"/>
</dbReference>
<dbReference type="PROSITE" id="PS50059">
    <property type="entry name" value="FKBP_PPIASE"/>
    <property type="match status" value="2"/>
</dbReference>
<dbReference type="PANTHER" id="PTHR43811:SF19">
    <property type="entry name" value="39 KDA FK506-BINDING NUCLEAR PROTEIN"/>
    <property type="match status" value="1"/>
</dbReference>
<organism evidence="9 10">
    <name type="scientific">Gemmata obscuriglobus</name>
    <dbReference type="NCBI Taxonomy" id="114"/>
    <lineage>
        <taxon>Bacteria</taxon>
        <taxon>Pseudomonadati</taxon>
        <taxon>Planctomycetota</taxon>
        <taxon>Planctomycetia</taxon>
        <taxon>Gemmatales</taxon>
        <taxon>Gemmataceae</taxon>
        <taxon>Gemmata</taxon>
    </lineage>
</organism>
<evidence type="ECO:0000256" key="2">
    <source>
        <dbReference type="ARBA" id="ARBA00006577"/>
    </source>
</evidence>
<evidence type="ECO:0000256" key="5">
    <source>
        <dbReference type="PROSITE-ProRule" id="PRU00277"/>
    </source>
</evidence>
<dbReference type="PANTHER" id="PTHR43811">
    <property type="entry name" value="FKBP-TYPE PEPTIDYL-PROLYL CIS-TRANS ISOMERASE FKPA"/>
    <property type="match status" value="1"/>
</dbReference>
<evidence type="ECO:0000256" key="4">
    <source>
        <dbReference type="ARBA" id="ARBA00023235"/>
    </source>
</evidence>
<comment type="similarity">
    <text evidence="2 6">Belongs to the FKBP-type PPIase family.</text>
</comment>
<accession>A0A2Z3HDJ0</accession>
<dbReference type="OrthoDB" id="280278at2"/>
<dbReference type="Gene3D" id="3.10.50.40">
    <property type="match status" value="2"/>
</dbReference>